<sequence length="261" mass="28265">MEQRARVHPPNDEDGGWNAEAINQRSSPTYVSLLTSNVDAPPRSAPNSAILNVPGVVHCGTIHASDTSGHVFWGQSETPAKNLKGPPRRSPRLLKLSKPKPFDAGPVCDHGLPNWELVRKVPSPNAAGGGFVWEGDISQLPLLKGPLGSSQGAPRFPKLSEVEAVDAEAVCDEDHPQLGTRGEDPLRRPPRGFLAKLLRVGVVWDEDISPIPIGIELKVNRGPVGCFQKVKKGFRSFSMPCMLARQEETEFPGRTGSILML</sequence>
<keyword evidence="3" id="KW-1185">Reference proteome</keyword>
<reference evidence="2" key="1">
    <citation type="submission" date="2023-03" db="EMBL/GenBank/DDBJ databases">
        <title>Massive genome expansion in bonnet fungi (Mycena s.s.) driven by repeated elements and novel gene families across ecological guilds.</title>
        <authorList>
            <consortium name="Lawrence Berkeley National Laboratory"/>
            <person name="Harder C.B."/>
            <person name="Miyauchi S."/>
            <person name="Viragh M."/>
            <person name="Kuo A."/>
            <person name="Thoen E."/>
            <person name="Andreopoulos B."/>
            <person name="Lu D."/>
            <person name="Skrede I."/>
            <person name="Drula E."/>
            <person name="Henrissat B."/>
            <person name="Morin E."/>
            <person name="Kohler A."/>
            <person name="Barry K."/>
            <person name="LaButti K."/>
            <person name="Morin E."/>
            <person name="Salamov A."/>
            <person name="Lipzen A."/>
            <person name="Mereny Z."/>
            <person name="Hegedus B."/>
            <person name="Baldrian P."/>
            <person name="Stursova M."/>
            <person name="Weitz H."/>
            <person name="Taylor A."/>
            <person name="Grigoriev I.V."/>
            <person name="Nagy L.G."/>
            <person name="Martin F."/>
            <person name="Kauserud H."/>
        </authorList>
    </citation>
    <scope>NUCLEOTIDE SEQUENCE</scope>
    <source>
        <strain evidence="2">CBHHK188m</strain>
    </source>
</reference>
<evidence type="ECO:0000313" key="2">
    <source>
        <dbReference type="EMBL" id="KAJ7733790.1"/>
    </source>
</evidence>
<feature type="compositionally biased region" description="Basic and acidic residues" evidence="1">
    <location>
        <begin position="1"/>
        <end position="11"/>
    </location>
</feature>
<organism evidence="2 3">
    <name type="scientific">Mycena maculata</name>
    <dbReference type="NCBI Taxonomy" id="230809"/>
    <lineage>
        <taxon>Eukaryota</taxon>
        <taxon>Fungi</taxon>
        <taxon>Dikarya</taxon>
        <taxon>Basidiomycota</taxon>
        <taxon>Agaricomycotina</taxon>
        <taxon>Agaricomycetes</taxon>
        <taxon>Agaricomycetidae</taxon>
        <taxon>Agaricales</taxon>
        <taxon>Marasmiineae</taxon>
        <taxon>Mycenaceae</taxon>
        <taxon>Mycena</taxon>
    </lineage>
</organism>
<dbReference type="Proteomes" id="UP001215280">
    <property type="component" value="Unassembled WGS sequence"/>
</dbReference>
<evidence type="ECO:0000256" key="1">
    <source>
        <dbReference type="SAM" id="MobiDB-lite"/>
    </source>
</evidence>
<feature type="region of interest" description="Disordered" evidence="1">
    <location>
        <begin position="1"/>
        <end position="20"/>
    </location>
</feature>
<dbReference type="AlphaFoldDB" id="A0AAD7I2T2"/>
<gene>
    <name evidence="2" type="ORF">DFH07DRAFT_780557</name>
</gene>
<dbReference type="EMBL" id="JARJLG010000166">
    <property type="protein sequence ID" value="KAJ7733790.1"/>
    <property type="molecule type" value="Genomic_DNA"/>
</dbReference>
<proteinExistence type="predicted"/>
<comment type="caution">
    <text evidence="2">The sequence shown here is derived from an EMBL/GenBank/DDBJ whole genome shotgun (WGS) entry which is preliminary data.</text>
</comment>
<name>A0AAD7I2T2_9AGAR</name>
<evidence type="ECO:0000313" key="3">
    <source>
        <dbReference type="Proteomes" id="UP001215280"/>
    </source>
</evidence>
<accession>A0AAD7I2T2</accession>
<protein>
    <submittedName>
        <fullName evidence="2">Uncharacterized protein</fullName>
    </submittedName>
</protein>